<evidence type="ECO:0000256" key="1">
    <source>
        <dbReference type="SAM" id="Coils"/>
    </source>
</evidence>
<dbReference type="Proteomes" id="UP001183604">
    <property type="component" value="Unassembled WGS sequence"/>
</dbReference>
<reference evidence="5 7" key="2">
    <citation type="submission" date="2023-07" db="EMBL/GenBank/DDBJ databases">
        <title>Sequencing the genomes of 1000 actinobacteria strains.</title>
        <authorList>
            <person name="Klenk H.-P."/>
        </authorList>
    </citation>
    <scope>NUCLEOTIDE SEQUENCE [LARGE SCALE GENOMIC DNA]</scope>
    <source>
        <strain evidence="5 7">DSM 44724</strain>
    </source>
</reference>
<keyword evidence="1" id="KW-0175">Coiled coil</keyword>
<evidence type="ECO:0000313" key="6">
    <source>
        <dbReference type="Proteomes" id="UP001145799"/>
    </source>
</evidence>
<keyword evidence="3" id="KW-1133">Transmembrane helix</keyword>
<sequence length="187" mass="19622">MAYNPPPHYNLGGPSEPQHPQSVPPSYSPLQQPSYDSGYAPQPPLTVQPSAPAPGIPAQPAYPTQPLLQPPPPTAPRKSPVVAILATVMAIGLAAAAVSIALWLKSSGDLEDVEARVDDRDKEIAQLQEDLEAAESQVAELEGPAAEAEEMRACIDDLNDYYSTPAGSDEEAAALEAIDVSCAGLIF</sequence>
<organism evidence="4 6">
    <name type="scientific">Glycomyces lechevalierae</name>
    <dbReference type="NCBI Taxonomy" id="256034"/>
    <lineage>
        <taxon>Bacteria</taxon>
        <taxon>Bacillati</taxon>
        <taxon>Actinomycetota</taxon>
        <taxon>Actinomycetes</taxon>
        <taxon>Glycomycetales</taxon>
        <taxon>Glycomycetaceae</taxon>
        <taxon>Glycomyces</taxon>
    </lineage>
</organism>
<evidence type="ECO:0000313" key="5">
    <source>
        <dbReference type="EMBL" id="MDR7341426.1"/>
    </source>
</evidence>
<dbReference type="RefSeq" id="WP_270119683.1">
    <property type="nucleotide sequence ID" value="NZ_BAAAOM010000001.1"/>
</dbReference>
<reference evidence="4" key="1">
    <citation type="submission" date="2022-12" db="EMBL/GenBank/DDBJ databases">
        <title>Gycomyces niveus sp.nov., a novel actinomycete isolated from soil in Shouguang.</title>
        <authorList>
            <person name="Yang X."/>
        </authorList>
    </citation>
    <scope>NUCLEOTIDE SEQUENCE</scope>
    <source>
        <strain evidence="4">DSM 44724</strain>
    </source>
</reference>
<name>A0A9X3PGN0_9ACTN</name>
<feature type="coiled-coil region" evidence="1">
    <location>
        <begin position="110"/>
        <end position="151"/>
    </location>
</feature>
<accession>A0A9X3PGN0</accession>
<keyword evidence="3" id="KW-0472">Membrane</keyword>
<evidence type="ECO:0000256" key="3">
    <source>
        <dbReference type="SAM" id="Phobius"/>
    </source>
</evidence>
<dbReference type="AlphaFoldDB" id="A0A9X3PGN0"/>
<evidence type="ECO:0000313" key="7">
    <source>
        <dbReference type="Proteomes" id="UP001183604"/>
    </source>
</evidence>
<feature type="compositionally biased region" description="Pro residues" evidence="2">
    <location>
        <begin position="41"/>
        <end position="57"/>
    </location>
</feature>
<proteinExistence type="predicted"/>
<gene>
    <name evidence="5" type="ORF">J2S69_005145</name>
    <name evidence="4" type="ORF">O2L01_01215</name>
</gene>
<dbReference type="EMBL" id="JAVDYD010000001">
    <property type="protein sequence ID" value="MDR7341426.1"/>
    <property type="molecule type" value="Genomic_DNA"/>
</dbReference>
<protein>
    <submittedName>
        <fullName evidence="4">Uncharacterized protein</fullName>
    </submittedName>
</protein>
<comment type="caution">
    <text evidence="4">The sequence shown here is derived from an EMBL/GenBank/DDBJ whole genome shotgun (WGS) entry which is preliminary data.</text>
</comment>
<keyword evidence="7" id="KW-1185">Reference proteome</keyword>
<feature type="transmembrane region" description="Helical" evidence="3">
    <location>
        <begin position="81"/>
        <end position="104"/>
    </location>
</feature>
<feature type="compositionally biased region" description="Low complexity" evidence="2">
    <location>
        <begin position="28"/>
        <end position="37"/>
    </location>
</feature>
<dbReference type="Proteomes" id="UP001145799">
    <property type="component" value="Unassembled WGS sequence"/>
</dbReference>
<feature type="compositionally biased region" description="Low complexity" evidence="2">
    <location>
        <begin position="58"/>
        <end position="67"/>
    </location>
</feature>
<dbReference type="EMBL" id="JAPZVQ010000001">
    <property type="protein sequence ID" value="MDA1383585.1"/>
    <property type="molecule type" value="Genomic_DNA"/>
</dbReference>
<evidence type="ECO:0000313" key="4">
    <source>
        <dbReference type="EMBL" id="MDA1383585.1"/>
    </source>
</evidence>
<feature type="region of interest" description="Disordered" evidence="2">
    <location>
        <begin position="1"/>
        <end position="78"/>
    </location>
</feature>
<evidence type="ECO:0000256" key="2">
    <source>
        <dbReference type="SAM" id="MobiDB-lite"/>
    </source>
</evidence>
<keyword evidence="3" id="KW-0812">Transmembrane</keyword>